<reference evidence="1" key="1">
    <citation type="submission" date="2020-02" db="EMBL/GenBank/DDBJ databases">
        <title>Draft genome sequence of Candidatus Afipia apatlaquensis IBT-C3, a potential strain for decolorization of textile dyes.</title>
        <authorList>
            <person name="Sanchez-Reyes A."/>
            <person name="Breton-Deval L."/>
            <person name="Mangelson H."/>
            <person name="Sanchez-Flores A."/>
        </authorList>
    </citation>
    <scope>NUCLEOTIDE SEQUENCE [LARGE SCALE GENOMIC DNA]</scope>
    <source>
        <strain evidence="1">IBT-C3</strain>
    </source>
</reference>
<gene>
    <name evidence="1" type="ORF">G4V63_28575</name>
</gene>
<comment type="caution">
    <text evidence="1">The sequence shown here is derived from an EMBL/GenBank/DDBJ whole genome shotgun (WGS) entry which is preliminary data.</text>
</comment>
<evidence type="ECO:0000313" key="2">
    <source>
        <dbReference type="Proteomes" id="UP000480266"/>
    </source>
</evidence>
<proteinExistence type="predicted"/>
<dbReference type="Proteomes" id="UP000480266">
    <property type="component" value="Unassembled WGS sequence"/>
</dbReference>
<dbReference type="AlphaFoldDB" id="A0A7C9RJP3"/>
<organism evidence="1 2">
    <name type="scientific">Candidatus Afipia apatlaquensis</name>
    <dbReference type="NCBI Taxonomy" id="2712852"/>
    <lineage>
        <taxon>Bacteria</taxon>
        <taxon>Pseudomonadati</taxon>
        <taxon>Pseudomonadota</taxon>
        <taxon>Alphaproteobacteria</taxon>
        <taxon>Hyphomicrobiales</taxon>
        <taxon>Nitrobacteraceae</taxon>
        <taxon>Afipia</taxon>
    </lineage>
</organism>
<sequence length="86" mass="9561">MTRLPLTIPLGPSETPTSFTSRLAAENGLTADEFCGDWGLAFVQIIWGDRRAIAKIADLSGAYQTSLQEQAFVRHDRIFRHMGQPI</sequence>
<protein>
    <submittedName>
        <fullName evidence="1">Uncharacterized protein</fullName>
    </submittedName>
</protein>
<evidence type="ECO:0000313" key="1">
    <source>
        <dbReference type="EMBL" id="NGX99019.1"/>
    </source>
</evidence>
<name>A0A7C9RJP3_9BRAD</name>
<keyword evidence="2" id="KW-1185">Reference proteome</keyword>
<accession>A0A7C9RJP3</accession>
<dbReference type="EMBL" id="JAAMRR010001457">
    <property type="protein sequence ID" value="NGX99019.1"/>
    <property type="molecule type" value="Genomic_DNA"/>
</dbReference>